<evidence type="ECO:0000313" key="2">
    <source>
        <dbReference type="EMBL" id="CAF1133363.1"/>
    </source>
</evidence>
<name>A0A813YFD8_9BILA</name>
<evidence type="ECO:0000313" key="1">
    <source>
        <dbReference type="EMBL" id="CAF0883608.1"/>
    </source>
</evidence>
<comment type="caution">
    <text evidence="1">The sequence shown here is derived from an EMBL/GenBank/DDBJ whole genome shotgun (WGS) entry which is preliminary data.</text>
</comment>
<dbReference type="EMBL" id="CAJNOH010000118">
    <property type="protein sequence ID" value="CAF0883608.1"/>
    <property type="molecule type" value="Genomic_DNA"/>
</dbReference>
<dbReference type="EMBL" id="CAJNOL010000601">
    <property type="protein sequence ID" value="CAF1133363.1"/>
    <property type="molecule type" value="Genomic_DNA"/>
</dbReference>
<gene>
    <name evidence="2" type="ORF">JXQ802_LOCUS20823</name>
    <name evidence="1" type="ORF">PYM288_LOCUS8663</name>
</gene>
<proteinExistence type="predicted"/>
<keyword evidence="4" id="KW-1185">Reference proteome</keyword>
<accession>A0A813YFD8</accession>
<sequence length="341" mass="40168">MLITKPMIPFTFQNRLKSISDLVKQDVYNNCKSFSQKSHSLEPLQLNNHNNQFFSHNRTITLENIYLLLRYSPRVDDESGLYLQIATSYLLSQNLQQLSIQQQSRTRIAIFLSENYTNLTYTRLEQWFKTIYEPYTSVTHIIRIKNDNQASWEFMINYIKYNEEIQLDTILFLLEDDYIFEVDMLSDTIEFFFSHNPCFVQQTDNSDRCTLDMNENDGGFTIVDGRTRLWRSIFSTTVTYACRLKTFLAFEDILIYPENGFESRRKIRDRAGDVAIFCAIPSYGTRLEALLLPNEINSTAEIDNSAYYKDWWSFARHAVSEAQKQETFPAPKVNEQNLFIK</sequence>
<dbReference type="Proteomes" id="UP000663854">
    <property type="component" value="Unassembled WGS sequence"/>
</dbReference>
<dbReference type="Proteomes" id="UP000663870">
    <property type="component" value="Unassembled WGS sequence"/>
</dbReference>
<dbReference type="AlphaFoldDB" id="A0A813YFD8"/>
<evidence type="ECO:0000313" key="4">
    <source>
        <dbReference type="Proteomes" id="UP000663870"/>
    </source>
</evidence>
<organism evidence="1 3">
    <name type="scientific">Rotaria sordida</name>
    <dbReference type="NCBI Taxonomy" id="392033"/>
    <lineage>
        <taxon>Eukaryota</taxon>
        <taxon>Metazoa</taxon>
        <taxon>Spiralia</taxon>
        <taxon>Gnathifera</taxon>
        <taxon>Rotifera</taxon>
        <taxon>Eurotatoria</taxon>
        <taxon>Bdelloidea</taxon>
        <taxon>Philodinida</taxon>
        <taxon>Philodinidae</taxon>
        <taxon>Rotaria</taxon>
    </lineage>
</organism>
<protein>
    <submittedName>
        <fullName evidence="1">Uncharacterized protein</fullName>
    </submittedName>
</protein>
<evidence type="ECO:0000313" key="3">
    <source>
        <dbReference type="Proteomes" id="UP000663854"/>
    </source>
</evidence>
<reference evidence="1" key="1">
    <citation type="submission" date="2021-02" db="EMBL/GenBank/DDBJ databases">
        <authorList>
            <person name="Nowell W R."/>
        </authorList>
    </citation>
    <scope>NUCLEOTIDE SEQUENCE</scope>
</reference>